<dbReference type="Gene3D" id="3.30.310.50">
    <property type="entry name" value="Alpha-D-phosphohexomutase, C-terminal domain"/>
    <property type="match status" value="1"/>
</dbReference>
<dbReference type="Pfam" id="PF02879">
    <property type="entry name" value="PGM_PMM_II"/>
    <property type="match status" value="1"/>
</dbReference>
<dbReference type="InterPro" id="IPR005846">
    <property type="entry name" value="A-D-PHexomutase_a/b/a-III"/>
</dbReference>
<name>A0A5P2GAS1_9BACT</name>
<feature type="domain" description="Alpha-D-phosphohexomutase alpha/beta/alpha" evidence="8">
    <location>
        <begin position="321"/>
        <end position="441"/>
    </location>
</feature>
<keyword evidence="3" id="KW-0479">Metal-binding</keyword>
<dbReference type="GO" id="GO:0046872">
    <property type="term" value="F:metal ion binding"/>
    <property type="evidence" value="ECO:0007669"/>
    <property type="project" value="UniProtKB-KW"/>
</dbReference>
<reference evidence="9 10" key="1">
    <citation type="submission" date="2019-09" db="EMBL/GenBank/DDBJ databases">
        <title>Complete genome sequence of Arachidicoccus sp. B3-10 isolated from apple orchard soil.</title>
        <authorList>
            <person name="Kim H.S."/>
            <person name="Han K.-I."/>
            <person name="Suh M.K."/>
            <person name="Lee K.C."/>
            <person name="Eom M.K."/>
            <person name="Kim J.-S."/>
            <person name="Kang S.W."/>
            <person name="Sin Y."/>
            <person name="Lee J.-S."/>
        </authorList>
    </citation>
    <scope>NUCLEOTIDE SEQUENCE [LARGE SCALE GENOMIC DNA]</scope>
    <source>
        <strain evidence="9 10">B3-10</strain>
    </source>
</reference>
<dbReference type="GO" id="GO:0008973">
    <property type="term" value="F:phosphopentomutase activity"/>
    <property type="evidence" value="ECO:0007669"/>
    <property type="project" value="TreeGrafter"/>
</dbReference>
<evidence type="ECO:0000256" key="5">
    <source>
        <dbReference type="ARBA" id="ARBA00023235"/>
    </source>
</evidence>
<dbReference type="Pfam" id="PF02878">
    <property type="entry name" value="PGM_PMM_I"/>
    <property type="match status" value="1"/>
</dbReference>
<keyword evidence="10" id="KW-1185">Reference proteome</keyword>
<dbReference type="AlphaFoldDB" id="A0A5P2GAS1"/>
<dbReference type="EMBL" id="CP044016">
    <property type="protein sequence ID" value="QES90790.1"/>
    <property type="molecule type" value="Genomic_DNA"/>
</dbReference>
<evidence type="ECO:0000313" key="9">
    <source>
        <dbReference type="EMBL" id="QES90790.1"/>
    </source>
</evidence>
<dbReference type="PANTHER" id="PTHR45745:SF1">
    <property type="entry name" value="PHOSPHOGLUCOMUTASE 2B-RELATED"/>
    <property type="match status" value="1"/>
</dbReference>
<proteinExistence type="inferred from homology"/>
<evidence type="ECO:0000256" key="4">
    <source>
        <dbReference type="ARBA" id="ARBA00022842"/>
    </source>
</evidence>
<dbReference type="OrthoDB" id="9806956at2"/>
<dbReference type="PRINTS" id="PR00509">
    <property type="entry name" value="PGMPMM"/>
</dbReference>
<dbReference type="InterPro" id="IPR005841">
    <property type="entry name" value="Alpha-D-phosphohexomutase_SF"/>
</dbReference>
<dbReference type="InterPro" id="IPR016055">
    <property type="entry name" value="A-D-PHexomutase_a/b/a-I/II/III"/>
</dbReference>
<gene>
    <name evidence="9" type="ORF">E0W69_019745</name>
</gene>
<dbReference type="Proteomes" id="UP000292424">
    <property type="component" value="Chromosome"/>
</dbReference>
<dbReference type="PANTHER" id="PTHR45745">
    <property type="entry name" value="PHOSPHOMANNOMUTASE 45A"/>
    <property type="match status" value="1"/>
</dbReference>
<dbReference type="Pfam" id="PF02880">
    <property type="entry name" value="PGM_PMM_III"/>
    <property type="match status" value="1"/>
</dbReference>
<evidence type="ECO:0000259" key="7">
    <source>
        <dbReference type="Pfam" id="PF02879"/>
    </source>
</evidence>
<evidence type="ECO:0000256" key="3">
    <source>
        <dbReference type="ARBA" id="ARBA00022723"/>
    </source>
</evidence>
<keyword evidence="5" id="KW-0413">Isomerase</keyword>
<sequence>MDAAIKAKVGSWLSGSYDQDTKNEITKLQESAPDDLVDAFYKDLEFGTGGLRGLMGVGTNRMNKYTVGMATQGFANYLKKTYGDIEISVAIAHDCRNNSRFFAETTANVFASNGIKVFLFDSLRPTPELSFAIRTLGCKGGVVCTASHNPKEYNGYKAYWDDGGQLVPPHDKNVIKEVELIQSIDEVKWSGGEANITIIGAEMDEKYIAMVKGLSVYPDVVARQHDLKIVYTPIHGSGIKLVPPVLKAFGFDNVHIVKEQEVPDGNFPTVIYPNPEESEAMTLGLNLAKELDADILLGTDPDADRVAVAIKNNKGEWQLMNGNQTAVLAFSYLIEARKAKGINQPNDMIIKTIVTSEMIDSVAAKNGLSCYNVLTGFKWIAEKIRELEGKENYIVGGEESFGLMIGDQVRDKDSVSAVAILCEMAAYEKDKGRTLFDKLIDLYIQYGLYQEKLIYIVKKGMHGQEEIAQMMADFRANPPQEINGSKVAKIIDYQLGEGKNLLTGESWAIDLPKSNVLQFYTEDGVKISARPSGTEPKIKFYFSVNTTLENKEAYDEKVKALHDKIDATVTSLGWDK</sequence>
<dbReference type="SUPFAM" id="SSF55957">
    <property type="entry name" value="Phosphoglucomutase, C-terminal domain"/>
    <property type="match status" value="1"/>
</dbReference>
<protein>
    <submittedName>
        <fullName evidence="9">Phospho-sugar mutase</fullName>
    </submittedName>
</protein>
<dbReference type="InterPro" id="IPR005845">
    <property type="entry name" value="A-D-PHexomutase_a/b/a-II"/>
</dbReference>
<dbReference type="CDD" id="cd05799">
    <property type="entry name" value="PGM2"/>
    <property type="match status" value="1"/>
</dbReference>
<evidence type="ECO:0000259" key="8">
    <source>
        <dbReference type="Pfam" id="PF02880"/>
    </source>
</evidence>
<dbReference type="KEGG" id="arac:E0W69_019745"/>
<comment type="similarity">
    <text evidence="1">Belongs to the phosphohexose mutase family.</text>
</comment>
<dbReference type="SUPFAM" id="SSF53738">
    <property type="entry name" value="Phosphoglucomutase, first 3 domains"/>
    <property type="match status" value="3"/>
</dbReference>
<dbReference type="GO" id="GO:0006166">
    <property type="term" value="P:purine ribonucleoside salvage"/>
    <property type="evidence" value="ECO:0007669"/>
    <property type="project" value="TreeGrafter"/>
</dbReference>
<dbReference type="Gene3D" id="3.40.120.10">
    <property type="entry name" value="Alpha-D-Glucose-1,6-Bisphosphate, subunit A, domain 3"/>
    <property type="match status" value="3"/>
</dbReference>
<evidence type="ECO:0000256" key="2">
    <source>
        <dbReference type="ARBA" id="ARBA00022553"/>
    </source>
</evidence>
<dbReference type="InterPro" id="IPR005844">
    <property type="entry name" value="A-D-PHexomutase_a/b/a-I"/>
</dbReference>
<accession>A0A5P2GAS1</accession>
<evidence type="ECO:0000259" key="6">
    <source>
        <dbReference type="Pfam" id="PF02878"/>
    </source>
</evidence>
<evidence type="ECO:0000256" key="1">
    <source>
        <dbReference type="ARBA" id="ARBA00010231"/>
    </source>
</evidence>
<keyword evidence="2" id="KW-0597">Phosphoprotein</keyword>
<evidence type="ECO:0000313" key="10">
    <source>
        <dbReference type="Proteomes" id="UP000292424"/>
    </source>
</evidence>
<dbReference type="GO" id="GO:0005975">
    <property type="term" value="P:carbohydrate metabolic process"/>
    <property type="evidence" value="ECO:0007669"/>
    <property type="project" value="InterPro"/>
</dbReference>
<keyword evidence="4" id="KW-0460">Magnesium</keyword>
<dbReference type="InterPro" id="IPR036900">
    <property type="entry name" value="A-D-PHexomutase_C_sf"/>
</dbReference>
<feature type="domain" description="Alpha-D-phosphohexomutase alpha/beta/alpha" evidence="7">
    <location>
        <begin position="206"/>
        <end position="312"/>
    </location>
</feature>
<organism evidence="9 10">
    <name type="scientific">Rhizosphaericola mali</name>
    <dbReference type="NCBI Taxonomy" id="2545455"/>
    <lineage>
        <taxon>Bacteria</taxon>
        <taxon>Pseudomonadati</taxon>
        <taxon>Bacteroidota</taxon>
        <taxon>Chitinophagia</taxon>
        <taxon>Chitinophagales</taxon>
        <taxon>Chitinophagaceae</taxon>
        <taxon>Rhizosphaericola</taxon>
    </lineage>
</organism>
<feature type="domain" description="Alpha-D-phosphohexomutase alpha/beta/alpha" evidence="6">
    <location>
        <begin position="45"/>
        <end position="180"/>
    </location>
</feature>
<dbReference type="RefSeq" id="WP_131331773.1">
    <property type="nucleotide sequence ID" value="NZ_CP044016.1"/>
</dbReference>